<keyword evidence="1" id="KW-0472">Membrane</keyword>
<sequence length="188" mass="20810">MSRMRKLKAEKNRSKSKFKTMMIGLSLMIIVGGAGVLGSYAYFSDKDKASNDLVIEMGSLHTVISPSGLKGSLELKDKGKNEISEQFKLENRGKLKQNIKVQLINGDSTSNLNNLEYELTVDKIKALKGNISELFTQDAKEVKNLVIESGKTVNCKATLRVKGDKKNLKELNGKKLDFKLDVQATQAN</sequence>
<dbReference type="RefSeq" id="WP_095406329.1">
    <property type="nucleotide sequence ID" value="NZ_NOJZ02000015.1"/>
</dbReference>
<protein>
    <submittedName>
        <fullName evidence="2">Uncharacterized protein</fullName>
    </submittedName>
</protein>
<reference evidence="2 3" key="1">
    <citation type="journal article" date="2017" name="Genome Announc.">
        <title>Draft Genome Sequence of Romboutsia maritimum sp. nov. Strain CCRI-22766(T), Isolated from Coastal Estuarine Mud.</title>
        <authorList>
            <person name="Maheux A.F."/>
            <person name="Boudreau D.K."/>
            <person name="Berube E."/>
            <person name="Boissinot M."/>
            <person name="Raymond F."/>
            <person name="Brodeur S."/>
            <person name="Corbeil J."/>
            <person name="Brightwell G."/>
            <person name="Broda D."/>
            <person name="Omar R.F."/>
            <person name="Bergeron M.G."/>
        </authorList>
    </citation>
    <scope>NUCLEOTIDE SEQUENCE [LARGE SCALE GENOMIC DNA]</scope>
    <source>
        <strain evidence="2 3">CCRI-22766</strain>
    </source>
</reference>
<evidence type="ECO:0000256" key="1">
    <source>
        <dbReference type="SAM" id="Phobius"/>
    </source>
</evidence>
<dbReference type="AlphaFoldDB" id="A0A371IS33"/>
<evidence type="ECO:0000313" key="2">
    <source>
        <dbReference type="EMBL" id="RDY23298.1"/>
    </source>
</evidence>
<name>A0A371IS33_9FIRM</name>
<dbReference type="OrthoDB" id="2660939at2"/>
<keyword evidence="1" id="KW-1133">Transmembrane helix</keyword>
<comment type="caution">
    <text evidence="2">The sequence shown here is derived from an EMBL/GenBank/DDBJ whole genome shotgun (WGS) entry which is preliminary data.</text>
</comment>
<keyword evidence="1" id="KW-0812">Transmembrane</keyword>
<dbReference type="NCBIfam" id="TIGR04088">
    <property type="entry name" value="cognate_SipW"/>
    <property type="match status" value="1"/>
</dbReference>
<dbReference type="Proteomes" id="UP000243494">
    <property type="component" value="Unassembled WGS sequence"/>
</dbReference>
<dbReference type="EMBL" id="NOJZ02000015">
    <property type="protein sequence ID" value="RDY23298.1"/>
    <property type="molecule type" value="Genomic_DNA"/>
</dbReference>
<proteinExistence type="predicted"/>
<accession>A0A371IS33</accession>
<feature type="transmembrane region" description="Helical" evidence="1">
    <location>
        <begin position="21"/>
        <end position="43"/>
    </location>
</feature>
<organism evidence="2 3">
    <name type="scientific">Romboutsia maritimum</name>
    <dbReference type="NCBI Taxonomy" id="2020948"/>
    <lineage>
        <taxon>Bacteria</taxon>
        <taxon>Bacillati</taxon>
        <taxon>Bacillota</taxon>
        <taxon>Clostridia</taxon>
        <taxon>Peptostreptococcales</taxon>
        <taxon>Peptostreptococcaceae</taxon>
        <taxon>Romboutsia</taxon>
    </lineage>
</organism>
<keyword evidence="3" id="KW-1185">Reference proteome</keyword>
<dbReference type="InterPro" id="IPR023833">
    <property type="entry name" value="Signal_pept_SipW-depend-type"/>
</dbReference>
<gene>
    <name evidence="2" type="ORF">CHF27_009150</name>
</gene>
<evidence type="ECO:0000313" key="3">
    <source>
        <dbReference type="Proteomes" id="UP000243494"/>
    </source>
</evidence>